<evidence type="ECO:0000256" key="14">
    <source>
        <dbReference type="ARBA" id="ARBA00022902"/>
    </source>
</evidence>
<keyword evidence="10" id="KW-0132">Cell division</keyword>
<dbReference type="GO" id="GO:0030659">
    <property type="term" value="C:cytoplasmic vesicle membrane"/>
    <property type="evidence" value="ECO:0007669"/>
    <property type="project" value="UniProtKB-SubCell"/>
</dbReference>
<dbReference type="GO" id="GO:0007399">
    <property type="term" value="P:nervous system development"/>
    <property type="evidence" value="ECO:0007669"/>
    <property type="project" value="UniProtKB-KW"/>
</dbReference>
<accession>A0A4W2HQ01</accession>
<sequence>MDDAGRGRGGGGGGQRPGAAPPPAAAARAAAAGPQSPSRHYAPRGVNSSPHFHNGGLGQNLQLRGGRGQLLERPGYDLQAEEKFKTQHSEGYRQISALEDDLAQTKAIKDKLQKYIRELEQANDDLERAKRATIMSLEDFEQRLNQAIERNAFLESELDEKENLLESVQRLKDEARDLRQELAVQQKQEKPRTPMPSSVDAERTDTAVQATGSVPSTPIAHRGPSSSLNTPGTFRRGLDDSTGGTPLTPAARISALNIVGDLLRKVGALESKLASCRNFVYDQSPGRASGPASGRGSKNRDSVDRRPGGSNVPLGDKGLGKRLEFGKPSSNVSSPSLPSAQGVVKMLL</sequence>
<feature type="compositionally biased region" description="Polar residues" evidence="21">
    <location>
        <begin position="206"/>
        <end position="216"/>
    </location>
</feature>
<dbReference type="Gene3D" id="6.10.250.1080">
    <property type="match status" value="1"/>
</dbReference>
<keyword evidence="17" id="KW-0206">Cytoskeleton</keyword>
<dbReference type="GO" id="GO:0032154">
    <property type="term" value="C:cleavage furrow"/>
    <property type="evidence" value="ECO:0007669"/>
    <property type="project" value="UniProtKB-SubCell"/>
</dbReference>
<dbReference type="GO" id="GO:0007020">
    <property type="term" value="P:microtubule nucleation"/>
    <property type="evidence" value="ECO:0007669"/>
    <property type="project" value="TreeGrafter"/>
</dbReference>
<evidence type="ECO:0000256" key="15">
    <source>
        <dbReference type="ARBA" id="ARBA00023054"/>
    </source>
</evidence>
<dbReference type="InterPro" id="IPR006964">
    <property type="entry name" value="NUDE_dom"/>
</dbReference>
<evidence type="ECO:0000256" key="6">
    <source>
        <dbReference type="ARBA" id="ARBA00007429"/>
    </source>
</evidence>
<evidence type="ECO:0000256" key="11">
    <source>
        <dbReference type="ARBA" id="ARBA00022701"/>
    </source>
</evidence>
<feature type="compositionally biased region" description="Low complexity" evidence="21">
    <location>
        <begin position="25"/>
        <end position="35"/>
    </location>
</feature>
<proteinExistence type="inferred from homology"/>
<evidence type="ECO:0000313" key="24">
    <source>
        <dbReference type="Proteomes" id="UP000429181"/>
    </source>
</evidence>
<evidence type="ECO:0000259" key="22">
    <source>
        <dbReference type="Pfam" id="PF04880"/>
    </source>
</evidence>
<evidence type="ECO:0000256" key="21">
    <source>
        <dbReference type="SAM" id="MobiDB-lite"/>
    </source>
</evidence>
<dbReference type="Pfam" id="PF04880">
    <property type="entry name" value="NUDE_C"/>
    <property type="match status" value="1"/>
</dbReference>
<keyword evidence="8" id="KW-0963">Cytoplasm</keyword>
<evidence type="ECO:0000256" key="10">
    <source>
        <dbReference type="ARBA" id="ARBA00022618"/>
    </source>
</evidence>
<evidence type="ECO:0000256" key="16">
    <source>
        <dbReference type="ARBA" id="ARBA00023136"/>
    </source>
</evidence>
<evidence type="ECO:0000256" key="18">
    <source>
        <dbReference type="ARBA" id="ARBA00023306"/>
    </source>
</evidence>
<reference evidence="23" key="2">
    <citation type="submission" date="2025-08" db="UniProtKB">
        <authorList>
            <consortium name="Ensembl"/>
        </authorList>
    </citation>
    <scope>IDENTIFICATION</scope>
</reference>
<evidence type="ECO:0000313" key="23">
    <source>
        <dbReference type="Ensembl" id="ENSBIXP00005033441.1"/>
    </source>
</evidence>
<feature type="compositionally biased region" description="Basic and acidic residues" evidence="21">
    <location>
        <begin position="298"/>
        <end position="307"/>
    </location>
</feature>
<keyword evidence="9" id="KW-0597">Phosphoprotein</keyword>
<dbReference type="GO" id="GO:0005813">
    <property type="term" value="C:centrosome"/>
    <property type="evidence" value="ECO:0007669"/>
    <property type="project" value="UniProtKB-SubCell"/>
</dbReference>
<evidence type="ECO:0000256" key="3">
    <source>
        <dbReference type="ARBA" id="ARBA00004300"/>
    </source>
</evidence>
<evidence type="ECO:0000256" key="9">
    <source>
        <dbReference type="ARBA" id="ARBA00022553"/>
    </source>
</evidence>
<evidence type="ECO:0000256" key="4">
    <source>
        <dbReference type="ARBA" id="ARBA00004626"/>
    </source>
</evidence>
<evidence type="ECO:0000256" key="20">
    <source>
        <dbReference type="ARBA" id="ARBA00023329"/>
    </source>
</evidence>
<dbReference type="GO" id="GO:0051301">
    <property type="term" value="P:cell division"/>
    <property type="evidence" value="ECO:0007669"/>
    <property type="project" value="UniProtKB-KW"/>
</dbReference>
<feature type="compositionally biased region" description="Low complexity" evidence="21">
    <location>
        <begin position="284"/>
        <end position="296"/>
    </location>
</feature>
<dbReference type="Proteomes" id="UP000429181">
    <property type="component" value="Chromosome 25"/>
</dbReference>
<dbReference type="Ensembl" id="ENSBIXT00005044604.1">
    <property type="protein sequence ID" value="ENSBIXP00005033441.1"/>
    <property type="gene ID" value="ENSBIXG00005014248.1"/>
</dbReference>
<keyword evidence="11" id="KW-0493">Microtubule</keyword>
<dbReference type="InterPro" id="IPR033494">
    <property type="entry name" value="NUDE"/>
</dbReference>
<evidence type="ECO:0000256" key="5">
    <source>
        <dbReference type="ARBA" id="ARBA00004629"/>
    </source>
</evidence>
<dbReference type="GO" id="GO:0047496">
    <property type="term" value="P:vesicle transport along microtubule"/>
    <property type="evidence" value="ECO:0007669"/>
    <property type="project" value="TreeGrafter"/>
</dbReference>
<protein>
    <submittedName>
        <fullName evidence="23">NudE neurodevelopment protein 1</fullName>
    </submittedName>
</protein>
<evidence type="ECO:0000256" key="1">
    <source>
        <dbReference type="ARBA" id="ARBA00004156"/>
    </source>
</evidence>
<feature type="region of interest" description="Disordered" evidence="21">
    <location>
        <begin position="183"/>
        <end position="248"/>
    </location>
</feature>
<dbReference type="GO" id="GO:0008017">
    <property type="term" value="F:microtubule binding"/>
    <property type="evidence" value="ECO:0007669"/>
    <property type="project" value="InterPro"/>
</dbReference>
<keyword evidence="20" id="KW-0968">Cytoplasmic vesicle</keyword>
<evidence type="ECO:0000256" key="17">
    <source>
        <dbReference type="ARBA" id="ARBA00023212"/>
    </source>
</evidence>
<dbReference type="GO" id="GO:0005819">
    <property type="term" value="C:spindle"/>
    <property type="evidence" value="ECO:0007669"/>
    <property type="project" value="UniProtKB-SubCell"/>
</dbReference>
<evidence type="ECO:0000256" key="8">
    <source>
        <dbReference type="ARBA" id="ARBA00022490"/>
    </source>
</evidence>
<reference evidence="23 24" key="1">
    <citation type="submission" date="2018-11" db="EMBL/GenBank/DDBJ databases">
        <title>Haplotype-resolved cattle genomes.</title>
        <authorList>
            <person name="Low W.Y."/>
            <person name="Tearle R."/>
            <person name="Bickhart D.M."/>
            <person name="Rosen B.D."/>
            <person name="Koren S."/>
            <person name="Rhie A."/>
            <person name="Hiendleder S."/>
            <person name="Phillippy A.M."/>
            <person name="Smith T.P.L."/>
            <person name="Williams J.L."/>
        </authorList>
    </citation>
    <scope>NUCLEOTIDE SEQUENCE [LARGE SCALE GENOMIC DNA]</scope>
</reference>
<evidence type="ECO:0000256" key="19">
    <source>
        <dbReference type="ARBA" id="ARBA00023328"/>
    </source>
</evidence>
<keyword evidence="15" id="KW-0175">Coiled coil</keyword>
<dbReference type="GO" id="GO:0005871">
    <property type="term" value="C:kinesin complex"/>
    <property type="evidence" value="ECO:0007669"/>
    <property type="project" value="TreeGrafter"/>
</dbReference>
<dbReference type="GeneTree" id="ENSGT00390000000111"/>
<dbReference type="GO" id="GO:0007059">
    <property type="term" value="P:chromosome segregation"/>
    <property type="evidence" value="ECO:0007669"/>
    <property type="project" value="TreeGrafter"/>
</dbReference>
<keyword evidence="12" id="KW-0498">Mitosis</keyword>
<feature type="region of interest" description="Disordered" evidence="21">
    <location>
        <begin position="281"/>
        <end position="348"/>
    </location>
</feature>
<evidence type="ECO:0000256" key="13">
    <source>
        <dbReference type="ARBA" id="ARBA00022838"/>
    </source>
</evidence>
<dbReference type="GO" id="GO:0007100">
    <property type="term" value="P:mitotic centrosome separation"/>
    <property type="evidence" value="ECO:0007669"/>
    <property type="project" value="TreeGrafter"/>
</dbReference>
<evidence type="ECO:0000256" key="2">
    <source>
        <dbReference type="ARBA" id="ARBA00004186"/>
    </source>
</evidence>
<evidence type="ECO:0000256" key="7">
    <source>
        <dbReference type="ARBA" id="ARBA00022454"/>
    </source>
</evidence>
<dbReference type="PANTHER" id="PTHR10921">
    <property type="entry name" value="NUCLEAR DISTRIBUTION PROTEIN NUDE HOMOLOG 1"/>
    <property type="match status" value="1"/>
</dbReference>
<dbReference type="GO" id="GO:0000776">
    <property type="term" value="C:kinetochore"/>
    <property type="evidence" value="ECO:0007669"/>
    <property type="project" value="UniProtKB-KW"/>
</dbReference>
<comment type="similarity">
    <text evidence="6">Belongs to the nudE family.</text>
</comment>
<dbReference type="GO" id="GO:0051642">
    <property type="term" value="P:centrosome localization"/>
    <property type="evidence" value="ECO:0007669"/>
    <property type="project" value="TreeGrafter"/>
</dbReference>
<keyword evidence="7" id="KW-0158">Chromosome</keyword>
<keyword evidence="13" id="KW-0995">Kinetochore</keyword>
<dbReference type="GO" id="GO:0005874">
    <property type="term" value="C:microtubule"/>
    <property type="evidence" value="ECO:0007669"/>
    <property type="project" value="UniProtKB-KW"/>
</dbReference>
<keyword evidence="19" id="KW-0137">Centromere</keyword>
<dbReference type="GO" id="GO:0016477">
    <property type="term" value="P:cell migration"/>
    <property type="evidence" value="ECO:0007669"/>
    <property type="project" value="TreeGrafter"/>
</dbReference>
<keyword evidence="16" id="KW-0472">Membrane</keyword>
<feature type="compositionally biased region" description="Gly residues" evidence="21">
    <location>
        <begin position="7"/>
        <end position="16"/>
    </location>
</feature>
<dbReference type="AlphaFoldDB" id="A0A4W2HQ01"/>
<dbReference type="PANTHER" id="PTHR10921:SF2">
    <property type="entry name" value="NUCLEAR DISTRIBUTION PROTEIN NUDE HOMOLOG 1"/>
    <property type="match status" value="1"/>
</dbReference>
<dbReference type="GO" id="GO:0000132">
    <property type="term" value="P:establishment of mitotic spindle orientation"/>
    <property type="evidence" value="ECO:0007669"/>
    <property type="project" value="TreeGrafter"/>
</dbReference>
<keyword evidence="18" id="KW-0131">Cell cycle</keyword>
<feature type="region of interest" description="Disordered" evidence="21">
    <location>
        <begin position="1"/>
        <end position="69"/>
    </location>
</feature>
<organism evidence="23 24">
    <name type="scientific">Bos indicus x Bos taurus</name>
    <name type="common">Hybrid cattle</name>
    <dbReference type="NCBI Taxonomy" id="30522"/>
    <lineage>
        <taxon>Eukaryota</taxon>
        <taxon>Metazoa</taxon>
        <taxon>Chordata</taxon>
        <taxon>Craniata</taxon>
        <taxon>Vertebrata</taxon>
        <taxon>Euteleostomi</taxon>
        <taxon>Mammalia</taxon>
        <taxon>Eutheria</taxon>
        <taxon>Laurasiatheria</taxon>
        <taxon>Artiodactyla</taxon>
        <taxon>Ruminantia</taxon>
        <taxon>Pecora</taxon>
        <taxon>Bovidae</taxon>
        <taxon>Bovinae</taxon>
        <taxon>Bos</taxon>
    </lineage>
</organism>
<feature type="compositionally biased region" description="Low complexity" evidence="21">
    <location>
        <begin position="328"/>
        <end position="339"/>
    </location>
</feature>
<keyword evidence="14" id="KW-0524">Neurogenesis</keyword>
<name>A0A4W2HQ01_BOBOX</name>
<comment type="subcellular location">
    <subcellularLocation>
        <location evidence="5">Chromosome</location>
        <location evidence="5">Centromere</location>
        <location evidence="5">Kinetochore</location>
    </subcellularLocation>
    <subcellularLocation>
        <location evidence="4">Cleavage furrow</location>
    </subcellularLocation>
    <subcellularLocation>
        <location evidence="3">Cytoplasm</location>
        <location evidence="3">Cytoskeleton</location>
        <location evidence="3">Microtubule organizing center</location>
        <location evidence="3">Centrosome</location>
    </subcellularLocation>
    <subcellularLocation>
        <location evidence="2">Cytoplasm</location>
        <location evidence="2">Cytoskeleton</location>
        <location evidence="2">Spindle</location>
    </subcellularLocation>
    <subcellularLocation>
        <location evidence="1">Cytoplasmic vesicle membrane</location>
    </subcellularLocation>
</comment>
<gene>
    <name evidence="23" type="primary">NDE1</name>
</gene>
<evidence type="ECO:0000256" key="12">
    <source>
        <dbReference type="ARBA" id="ARBA00022776"/>
    </source>
</evidence>
<feature type="domain" description="NUDE" evidence="22">
    <location>
        <begin position="136"/>
        <end position="307"/>
    </location>
</feature>